<dbReference type="EMBL" id="JADCSA010000006">
    <property type="protein sequence ID" value="MBE7324649.1"/>
    <property type="molecule type" value="Genomic_DNA"/>
</dbReference>
<accession>A0ABR9RSU7</accession>
<proteinExistence type="predicted"/>
<evidence type="ECO:0000313" key="2">
    <source>
        <dbReference type="EMBL" id="MBE7324649.1"/>
    </source>
</evidence>
<gene>
    <name evidence="2" type="ORF">IEQ44_08285</name>
</gene>
<keyword evidence="3" id="KW-1185">Reference proteome</keyword>
<evidence type="ECO:0000256" key="1">
    <source>
        <dbReference type="SAM" id="MobiDB-lite"/>
    </source>
</evidence>
<feature type="region of interest" description="Disordered" evidence="1">
    <location>
        <begin position="37"/>
        <end position="56"/>
    </location>
</feature>
<dbReference type="RefSeq" id="WP_193637970.1">
    <property type="nucleotide sequence ID" value="NZ_JADCSA010000006.1"/>
</dbReference>
<evidence type="ECO:0000313" key="3">
    <source>
        <dbReference type="Proteomes" id="UP000756387"/>
    </source>
</evidence>
<dbReference type="Proteomes" id="UP000756387">
    <property type="component" value="Unassembled WGS sequence"/>
</dbReference>
<protein>
    <submittedName>
        <fullName evidence="2">Uncharacterized protein</fullName>
    </submittedName>
</protein>
<reference evidence="2 3" key="1">
    <citation type="submission" date="2020-10" db="EMBL/GenBank/DDBJ databases">
        <title>Nocardioides sp. isolated from sludge.</title>
        <authorList>
            <person name="Zhang X."/>
        </authorList>
    </citation>
    <scope>NUCLEOTIDE SEQUENCE [LARGE SCALE GENOMIC DNA]</scope>
    <source>
        <strain evidence="2 3">Y6</strain>
    </source>
</reference>
<sequence length="56" mass="5944">MAHHAGRRLLPRRLTSDGTAPAFVLIVTGPPSPRCWAGGSSPSWHGVTEIQPLSRG</sequence>
<organism evidence="2 3">
    <name type="scientific">Nocardioides malaquae</name>
    <dbReference type="NCBI Taxonomy" id="2773426"/>
    <lineage>
        <taxon>Bacteria</taxon>
        <taxon>Bacillati</taxon>
        <taxon>Actinomycetota</taxon>
        <taxon>Actinomycetes</taxon>
        <taxon>Propionibacteriales</taxon>
        <taxon>Nocardioidaceae</taxon>
        <taxon>Nocardioides</taxon>
    </lineage>
</organism>
<name>A0ABR9RSU7_9ACTN</name>
<comment type="caution">
    <text evidence="2">The sequence shown here is derived from an EMBL/GenBank/DDBJ whole genome shotgun (WGS) entry which is preliminary data.</text>
</comment>